<dbReference type="EMBL" id="MK500299">
    <property type="protein sequence ID" value="QBK84845.1"/>
    <property type="molecule type" value="Genomic_DNA"/>
</dbReference>
<accession>A0A481YPY1</accession>
<gene>
    <name evidence="1" type="ORF">LCDPAC02_00440</name>
</gene>
<reference evidence="1" key="1">
    <citation type="journal article" date="2019" name="MBio">
        <title>Virus Genomes from Deep Sea Sediments Expand the Ocean Megavirome and Support Independent Origins of Viral Gigantism.</title>
        <authorList>
            <person name="Backstrom D."/>
            <person name="Yutin N."/>
            <person name="Jorgensen S.L."/>
            <person name="Dharamshi J."/>
            <person name="Homa F."/>
            <person name="Zaremba-Niedwiedzka K."/>
            <person name="Spang A."/>
            <person name="Wolf Y.I."/>
            <person name="Koonin E.V."/>
            <person name="Ettema T.J."/>
        </authorList>
    </citation>
    <scope>NUCLEOTIDE SEQUENCE</scope>
</reference>
<protein>
    <submittedName>
        <fullName evidence="1">Uncharacterized protein</fullName>
    </submittedName>
</protein>
<evidence type="ECO:0000313" key="1">
    <source>
        <dbReference type="EMBL" id="QBK84845.1"/>
    </source>
</evidence>
<name>A0A481YPY1_9VIRU</name>
<sequence length="168" mass="20533">MFKKSLMSSIFTKQQINELFRNTECDFLNLYEFYNSEIEEYEEKFPSVDLLKNIVCSYIKDDFITLSYQFDVKYDIDMSLYQKDDEVFIDVYMNSEDNIFNYKSCLVSDNEYPEYDHRGGYLEMINSIKEELDKIIINDSEYFLYYNVKKEYLRFDNGTDEWNYTYNM</sequence>
<proteinExistence type="predicted"/>
<organism evidence="1">
    <name type="scientific">Pithovirus LCDPAC02</name>
    <dbReference type="NCBI Taxonomy" id="2506601"/>
    <lineage>
        <taxon>Viruses</taxon>
        <taxon>Pithoviruses</taxon>
    </lineage>
</organism>